<reference evidence="2 3" key="1">
    <citation type="journal article" date="2023" name="bioRxiv">
        <title>Conserved and derived expression patterns and positive selection on dental genes reveal complex evolutionary context of ever-growing rodent molars.</title>
        <authorList>
            <person name="Calamari Z.T."/>
            <person name="Song A."/>
            <person name="Cohen E."/>
            <person name="Akter M."/>
            <person name="Roy R.D."/>
            <person name="Hallikas O."/>
            <person name="Christensen M.M."/>
            <person name="Li P."/>
            <person name="Marangoni P."/>
            <person name="Jernvall J."/>
            <person name="Klein O.D."/>
        </authorList>
    </citation>
    <scope>NUCLEOTIDE SEQUENCE [LARGE SCALE GENOMIC DNA]</scope>
    <source>
        <strain evidence="2">V071</strain>
    </source>
</reference>
<feature type="region of interest" description="Disordered" evidence="1">
    <location>
        <begin position="639"/>
        <end position="671"/>
    </location>
</feature>
<name>A0AAW0JXL9_MYOGA</name>
<dbReference type="InterPro" id="IPR029064">
    <property type="entry name" value="Ribosomal_eL30-like_sf"/>
</dbReference>
<accession>A0AAW0JXL9</accession>
<comment type="caution">
    <text evidence="2">The sequence shown here is derived from an EMBL/GenBank/DDBJ whole genome shotgun (WGS) entry which is preliminary data.</text>
</comment>
<gene>
    <name evidence="2" type="ORF">U0070_018495</name>
</gene>
<evidence type="ECO:0000256" key="1">
    <source>
        <dbReference type="SAM" id="MobiDB-lite"/>
    </source>
</evidence>
<feature type="region of interest" description="Disordered" evidence="1">
    <location>
        <begin position="58"/>
        <end position="82"/>
    </location>
</feature>
<dbReference type="AlphaFoldDB" id="A0AAW0JXL9"/>
<organism evidence="2 3">
    <name type="scientific">Myodes glareolus</name>
    <name type="common">Bank vole</name>
    <name type="synonym">Clethrionomys glareolus</name>
    <dbReference type="NCBI Taxonomy" id="447135"/>
    <lineage>
        <taxon>Eukaryota</taxon>
        <taxon>Metazoa</taxon>
        <taxon>Chordata</taxon>
        <taxon>Craniata</taxon>
        <taxon>Vertebrata</taxon>
        <taxon>Euteleostomi</taxon>
        <taxon>Mammalia</taxon>
        <taxon>Eutheria</taxon>
        <taxon>Euarchontoglires</taxon>
        <taxon>Glires</taxon>
        <taxon>Rodentia</taxon>
        <taxon>Myomorpha</taxon>
        <taxon>Muroidea</taxon>
        <taxon>Cricetidae</taxon>
        <taxon>Arvicolinae</taxon>
        <taxon>Myodes</taxon>
    </lineage>
</organism>
<evidence type="ECO:0000313" key="3">
    <source>
        <dbReference type="Proteomes" id="UP001488838"/>
    </source>
</evidence>
<sequence length="1017" mass="113803">MRLQQDLVHCCMDEHLDHKLPSRHRKAGIGAVASGCTLVPETLARAFLLAQRDIAVHHKGKPKKTSRQDLKQDPEEGTETETIEEQCSLACPPWLDQLSYTIQDVMRSGGIAHSKLGPHSTGFQVLIGLFLPPPAHINAPVPTASTSAPGLSPCFSYCSILLDKFPEDQSLKRQTTNHLRRWELPKINFGKQVPMGFCGSEVPFSDEYAQANKTATCCKPRQATDPGFPLPVPSLCNAPTQDTRATSHRRTDLPELINAFLLIHKLETIIHPIEKLWSGINVVGISRRLHEEDQEYSAKHLAYVDSETTGILSICETARECKDGETAPLFVLVRGNCAHSKRQSKEKGHQVLLKTIHEEFSTTATDSVKEADNALEHEDSPRSFLRGAQSIGKCFLCGKLTNVNLKILLESTMPHEREDKEEKEAKIDSPPEEWTKEDGGKRQITVWEEEHNEKIFNGFTEIITWKAKPAFISFLVIKTKDTISMTSYLKPLTAILSNNEATVNTVTTLVENKAQLVLMIHNGDLIKLVGFLPALCGKMEVPTTSSRRPRWRSPLHHQDVHRKTCTMITLKQVNLEDKGSLVNSGEADRTMYSNRYDEICWPLERTHFISSPDHTHSTKKPVPPVYTGTQASVTVPVELWGSRRDRNPNKPALKPQQAGPHVTPNKTLNEGAESGSTLLQFQLLEAEVQREHERVELRLLQSNKSHQRTRSTVASFILFTCNTDSYQTCFPTSTSESGLQKATWCQGGQVGDKRDNLDQLTAEKINECDPIKLLKQPTGESQAFPGKTLLFWFLKQPSNLSDVIVTTTEEGHTMNSRPGQRENKRFSPHFYTNCAHQNSFPSVSSTQSGRQLAVPEKPLWWLCGLQQDSSHRTMMKAVSEPIATGPSTVVNYSWLRPDMNQHQRRLVTGAVDEGSPLPLGDLQEVPARKPVFYPCLWEWTTDGPRTASPMQEAPPTAPPIITRTQNENWDGTPLTQCVSEEKCWAHSLCTRAILDLLSVTPITSDSDTLHPIFINEP</sequence>
<dbReference type="Proteomes" id="UP001488838">
    <property type="component" value="Unassembled WGS sequence"/>
</dbReference>
<dbReference type="Gene3D" id="3.30.1330.30">
    <property type="match status" value="1"/>
</dbReference>
<dbReference type="EMBL" id="JBBHLL010000016">
    <property type="protein sequence ID" value="KAK7830951.1"/>
    <property type="molecule type" value="Genomic_DNA"/>
</dbReference>
<feature type="region of interest" description="Disordered" evidence="1">
    <location>
        <begin position="415"/>
        <end position="440"/>
    </location>
</feature>
<proteinExistence type="predicted"/>
<evidence type="ECO:0000313" key="2">
    <source>
        <dbReference type="EMBL" id="KAK7830951.1"/>
    </source>
</evidence>
<keyword evidence="3" id="KW-1185">Reference proteome</keyword>
<protein>
    <submittedName>
        <fullName evidence="2">Uncharacterized protein</fullName>
    </submittedName>
</protein>